<evidence type="ECO:0000313" key="8">
    <source>
        <dbReference type="Proteomes" id="UP000037069"/>
    </source>
</evidence>
<dbReference type="Pfam" id="PF07993">
    <property type="entry name" value="NAD_binding_4"/>
    <property type="match status" value="2"/>
</dbReference>
<dbReference type="SUPFAM" id="SSF51735">
    <property type="entry name" value="NAD(P)-binding Rossmann-fold domains"/>
    <property type="match status" value="2"/>
</dbReference>
<keyword evidence="4" id="KW-0812">Transmembrane</keyword>
<feature type="domain" description="Fatty acyl-CoA reductase C-terminal" evidence="5">
    <location>
        <begin position="838"/>
        <end position="883"/>
    </location>
</feature>
<dbReference type="GO" id="GO:0035336">
    <property type="term" value="P:long-chain fatty-acyl-CoA metabolic process"/>
    <property type="evidence" value="ECO:0007669"/>
    <property type="project" value="TreeGrafter"/>
</dbReference>
<feature type="transmembrane region" description="Helical" evidence="4">
    <location>
        <begin position="949"/>
        <end position="966"/>
    </location>
</feature>
<protein>
    <recommendedName>
        <fullName evidence="4">Fatty acyl-CoA reductase</fullName>
        <ecNumber evidence="4">1.2.1.84</ecNumber>
    </recommendedName>
</protein>
<dbReference type="Gene3D" id="3.40.50.720">
    <property type="entry name" value="NAD(P)-binding Rossmann-like Domain"/>
    <property type="match status" value="2"/>
</dbReference>
<evidence type="ECO:0000256" key="3">
    <source>
        <dbReference type="ARBA" id="ARBA00023098"/>
    </source>
</evidence>
<dbReference type="CDD" id="cd05236">
    <property type="entry name" value="FAR-N_SDR_e"/>
    <property type="match status" value="2"/>
</dbReference>
<name>A0A0L0C4W2_LUCCU</name>
<keyword evidence="4" id="KW-1133">Transmembrane helix</keyword>
<dbReference type="AlphaFoldDB" id="A0A0L0C4W2"/>
<dbReference type="OMA" id="LCNANYL"/>
<keyword evidence="3 4" id="KW-0443">Lipid metabolism</keyword>
<keyword evidence="8" id="KW-1185">Reference proteome</keyword>
<evidence type="ECO:0000313" key="7">
    <source>
        <dbReference type="EMBL" id="KNC26484.1"/>
    </source>
</evidence>
<dbReference type="Proteomes" id="UP000037069">
    <property type="component" value="Unassembled WGS sequence"/>
</dbReference>
<dbReference type="InterPro" id="IPR013120">
    <property type="entry name" value="FAR_NAD-bd"/>
</dbReference>
<comment type="caution">
    <text evidence="7">The sequence shown here is derived from an EMBL/GenBank/DDBJ whole genome shotgun (WGS) entry which is preliminary data.</text>
</comment>
<keyword evidence="4" id="KW-0521">NADP</keyword>
<comment type="similarity">
    <text evidence="1 4">Belongs to the fatty acyl-CoA reductase family.</text>
</comment>
<feature type="domain" description="Thioester reductase (TE)" evidence="6">
    <location>
        <begin position="13"/>
        <end position="282"/>
    </location>
</feature>
<comment type="catalytic activity">
    <reaction evidence="4">
        <text>a long-chain fatty acyl-CoA + 2 NADPH + 2 H(+) = a long-chain primary fatty alcohol + 2 NADP(+) + CoA</text>
        <dbReference type="Rhea" id="RHEA:52716"/>
        <dbReference type="ChEBI" id="CHEBI:15378"/>
        <dbReference type="ChEBI" id="CHEBI:57287"/>
        <dbReference type="ChEBI" id="CHEBI:57783"/>
        <dbReference type="ChEBI" id="CHEBI:58349"/>
        <dbReference type="ChEBI" id="CHEBI:77396"/>
        <dbReference type="ChEBI" id="CHEBI:83139"/>
        <dbReference type="EC" id="1.2.1.84"/>
    </reaction>
</comment>
<dbReference type="InterPro" id="IPR026055">
    <property type="entry name" value="FAR"/>
</dbReference>
<dbReference type="OrthoDB" id="429813at2759"/>
<dbReference type="Pfam" id="PF03015">
    <property type="entry name" value="Sterile"/>
    <property type="match status" value="1"/>
</dbReference>
<dbReference type="STRING" id="7375.A0A0L0C4W2"/>
<dbReference type="InterPro" id="IPR033640">
    <property type="entry name" value="FAR_C"/>
</dbReference>
<keyword evidence="2 4" id="KW-0444">Lipid biosynthesis</keyword>
<evidence type="ECO:0000259" key="6">
    <source>
        <dbReference type="Pfam" id="PF07993"/>
    </source>
</evidence>
<dbReference type="PANTHER" id="PTHR11011">
    <property type="entry name" value="MALE STERILITY PROTEIN 2-RELATED"/>
    <property type="match status" value="1"/>
</dbReference>
<feature type="transmembrane region" description="Helical" evidence="4">
    <location>
        <begin position="828"/>
        <end position="851"/>
    </location>
</feature>
<evidence type="ECO:0000256" key="4">
    <source>
        <dbReference type="RuleBase" id="RU363097"/>
    </source>
</evidence>
<dbReference type="InterPro" id="IPR036291">
    <property type="entry name" value="NAD(P)-bd_dom_sf"/>
</dbReference>
<dbReference type="PANTHER" id="PTHR11011:SF24">
    <property type="entry name" value="FATTY ACYL-COA REDUCTASE"/>
    <property type="match status" value="1"/>
</dbReference>
<evidence type="ECO:0000256" key="1">
    <source>
        <dbReference type="ARBA" id="ARBA00005928"/>
    </source>
</evidence>
<dbReference type="EC" id="1.2.1.84" evidence="4"/>
<reference evidence="7 8" key="1">
    <citation type="journal article" date="2015" name="Nat. Commun.">
        <title>Lucilia cuprina genome unlocks parasitic fly biology to underpin future interventions.</title>
        <authorList>
            <person name="Anstead C.A."/>
            <person name="Korhonen P.K."/>
            <person name="Young N.D."/>
            <person name="Hall R.S."/>
            <person name="Jex A.R."/>
            <person name="Murali S.C."/>
            <person name="Hughes D.S."/>
            <person name="Lee S.F."/>
            <person name="Perry T."/>
            <person name="Stroehlein A.J."/>
            <person name="Ansell B.R."/>
            <person name="Breugelmans B."/>
            <person name="Hofmann A."/>
            <person name="Qu J."/>
            <person name="Dugan S."/>
            <person name="Lee S.L."/>
            <person name="Chao H."/>
            <person name="Dinh H."/>
            <person name="Han Y."/>
            <person name="Doddapaneni H.V."/>
            <person name="Worley K.C."/>
            <person name="Muzny D.M."/>
            <person name="Ioannidis P."/>
            <person name="Waterhouse R.M."/>
            <person name="Zdobnov E.M."/>
            <person name="James P.J."/>
            <person name="Bagnall N.H."/>
            <person name="Kotze A.C."/>
            <person name="Gibbs R.A."/>
            <person name="Richards S."/>
            <person name="Batterham P."/>
            <person name="Gasser R.B."/>
        </authorList>
    </citation>
    <scope>NUCLEOTIDE SEQUENCE [LARGE SCALE GENOMIC DNA]</scope>
    <source>
        <strain evidence="7 8">LS</strain>
        <tissue evidence="7">Full body</tissue>
    </source>
</reference>
<evidence type="ECO:0000259" key="5">
    <source>
        <dbReference type="Pfam" id="PF03015"/>
    </source>
</evidence>
<gene>
    <name evidence="7" type="ORF">FF38_08623</name>
</gene>
<proteinExistence type="inferred from homology"/>
<evidence type="ECO:0000256" key="2">
    <source>
        <dbReference type="ARBA" id="ARBA00022516"/>
    </source>
</evidence>
<dbReference type="GO" id="GO:0005777">
    <property type="term" value="C:peroxisome"/>
    <property type="evidence" value="ECO:0007669"/>
    <property type="project" value="TreeGrafter"/>
</dbReference>
<keyword evidence="4" id="KW-0560">Oxidoreductase</keyword>
<accession>A0A0L0C4W2</accession>
<dbReference type="GO" id="GO:0080019">
    <property type="term" value="F:alcohol-forming very long-chain fatty acyl-CoA reductase activity"/>
    <property type="evidence" value="ECO:0007669"/>
    <property type="project" value="InterPro"/>
</dbReference>
<dbReference type="GO" id="GO:0102965">
    <property type="term" value="F:alcohol-forming long-chain fatty acyl-CoA reductase activity"/>
    <property type="evidence" value="ECO:0007669"/>
    <property type="project" value="UniProtKB-EC"/>
</dbReference>
<organism evidence="7 8">
    <name type="scientific">Lucilia cuprina</name>
    <name type="common">Green bottle fly</name>
    <name type="synonym">Australian sheep blowfly</name>
    <dbReference type="NCBI Taxonomy" id="7375"/>
    <lineage>
        <taxon>Eukaryota</taxon>
        <taxon>Metazoa</taxon>
        <taxon>Ecdysozoa</taxon>
        <taxon>Arthropoda</taxon>
        <taxon>Hexapoda</taxon>
        <taxon>Insecta</taxon>
        <taxon>Pterygota</taxon>
        <taxon>Neoptera</taxon>
        <taxon>Endopterygota</taxon>
        <taxon>Diptera</taxon>
        <taxon>Brachycera</taxon>
        <taxon>Muscomorpha</taxon>
        <taxon>Oestroidea</taxon>
        <taxon>Calliphoridae</taxon>
        <taxon>Luciliinae</taxon>
        <taxon>Lucilia</taxon>
    </lineage>
</organism>
<sequence>MIKEFFENSEIFVTGGSGVVGKALIEKLLRSCNVKKIYVLLRPKKNVSIEDRLEKVKNAMVFRQLKLQKPDEMDKKLMAIPGDAIVPFLGITPEYQQILKNVSIVFHCAATVRFDEPLRDALRLNVGGTLETLKFAETLKNLKVFMHVSTFFSNPYLERVEEKVYESPMDWRVCLNLLERNDISEEQLDIITRKLIIGFPNTYCFTKNLAESLVNDYKDKLPVAIYRPSIVLFAIEEPEPGFAPSLMGAMGLFAVTAAGILKTIYIGKDTRLDLTPQDFGIKNLCYYTVKTANLYKSKNKPQNIPVFLTSSCTHSELTFRQYIHLVQDHGFWAEAAFEKNLLIPGLHCTDNRLMYLFLVLFKHILPSLLADFGLILSGRKPVLMSVHRKLYITLEVMKPFLFNSYSSSGITDADEMMAKLKGTEFNMDILPACKEFYRNVGFCQTMVYSVREHLFKEDPKTLPKSRKILQTVKANKMLPEFYKDKEIFITGGSGIVGTALIEQLLRSCNVRKIYLLLRPKRSMTLEKRLERVKEEQVFRQLKIQKPQELDQKLVAIAGDAKLPMLGITEESAKLMKNVSIIYHCAATVRFDEPLRDALKLNVGGTLEAIKFAQTLKKLKIFMHVSTFYSNPYLTRVEPKFYKAPMDWKFCLDLLERKDIGEEELDIITRKLIVGFPNTYCFTKNLAESLVNDYKDKLPVCIYRPSIVFFALEQPEPGFSPSLMGVMGLFAVTGAGLLKTIYINKKNRLDITPQDVSVKNMLYYTFKAAQVYEKSKPLDIPVYMTSTCTNFDMTLIEYIQIMDDFGLWEKAAYEKSLLVPGIRTTSNRFIYMFFVLLLQLLPALLVDFVLLLTGRKPVLMRIQRKVFQTLEVMQPFMFNNYESEGITHYQEMKEKLKGTTFSVDVLDNGCDLFSNVGFCNNMVFSARDLLFKEDPKSLPKARRIFKLKVWLYKFVQFIVLYKVYVWTMEYIKNSYAEWRHNDFFLDLPLNNRLQLS</sequence>
<dbReference type="EMBL" id="JRES01000984">
    <property type="protein sequence ID" value="KNC26484.1"/>
    <property type="molecule type" value="Genomic_DNA"/>
</dbReference>
<keyword evidence="4" id="KW-0472">Membrane</keyword>
<feature type="domain" description="Thioester reductase (TE)" evidence="6">
    <location>
        <begin position="489"/>
        <end position="760"/>
    </location>
</feature>
<comment type="function">
    <text evidence="4">Catalyzes the reduction of fatty acyl-CoA to fatty alcohols.</text>
</comment>